<dbReference type="Gene3D" id="3.40.50.2300">
    <property type="match status" value="2"/>
</dbReference>
<dbReference type="GO" id="GO:0000976">
    <property type="term" value="F:transcription cis-regulatory region binding"/>
    <property type="evidence" value="ECO:0007669"/>
    <property type="project" value="TreeGrafter"/>
</dbReference>
<keyword evidence="7" id="KW-1185">Reference proteome</keyword>
<dbReference type="Pfam" id="PF00356">
    <property type="entry name" value="LacI"/>
    <property type="match status" value="1"/>
</dbReference>
<comment type="caution">
    <text evidence="6">The sequence shown here is derived from an EMBL/GenBank/DDBJ whole genome shotgun (WGS) entry which is preliminary data.</text>
</comment>
<dbReference type="InterPro" id="IPR046335">
    <property type="entry name" value="LacI/GalR-like_sensor"/>
</dbReference>
<dbReference type="Gene3D" id="1.10.260.40">
    <property type="entry name" value="lambda repressor-like DNA-binding domains"/>
    <property type="match status" value="1"/>
</dbReference>
<proteinExistence type="predicted"/>
<dbReference type="Pfam" id="PF13377">
    <property type="entry name" value="Peripla_BP_3"/>
    <property type="match status" value="1"/>
</dbReference>
<evidence type="ECO:0000259" key="5">
    <source>
        <dbReference type="PROSITE" id="PS50932"/>
    </source>
</evidence>
<evidence type="ECO:0000313" key="7">
    <source>
        <dbReference type="Proteomes" id="UP000610303"/>
    </source>
</evidence>
<evidence type="ECO:0000313" key="6">
    <source>
        <dbReference type="EMBL" id="GGR13702.1"/>
    </source>
</evidence>
<protein>
    <submittedName>
        <fullName evidence="6">LacI family transcriptional regulator</fullName>
    </submittedName>
</protein>
<dbReference type="PROSITE" id="PS50932">
    <property type="entry name" value="HTH_LACI_2"/>
    <property type="match status" value="1"/>
</dbReference>
<reference evidence="6" key="2">
    <citation type="submission" date="2020-09" db="EMBL/GenBank/DDBJ databases">
        <authorList>
            <person name="Sun Q."/>
            <person name="Ohkuma M."/>
        </authorList>
    </citation>
    <scope>NUCLEOTIDE SEQUENCE</scope>
    <source>
        <strain evidence="6">JCM 3346</strain>
    </source>
</reference>
<feature type="region of interest" description="Disordered" evidence="4">
    <location>
        <begin position="1"/>
        <end position="43"/>
    </location>
</feature>
<evidence type="ECO:0000256" key="4">
    <source>
        <dbReference type="SAM" id="MobiDB-lite"/>
    </source>
</evidence>
<dbReference type="AlphaFoldDB" id="A0A918CA90"/>
<dbReference type="GO" id="GO:0003700">
    <property type="term" value="F:DNA-binding transcription factor activity"/>
    <property type="evidence" value="ECO:0007669"/>
    <property type="project" value="TreeGrafter"/>
</dbReference>
<gene>
    <name evidence="6" type="ORF">GCM10010196_02820</name>
</gene>
<evidence type="ECO:0000256" key="3">
    <source>
        <dbReference type="ARBA" id="ARBA00023163"/>
    </source>
</evidence>
<evidence type="ECO:0000256" key="2">
    <source>
        <dbReference type="ARBA" id="ARBA00023125"/>
    </source>
</evidence>
<keyword evidence="1" id="KW-0805">Transcription regulation</keyword>
<dbReference type="Proteomes" id="UP000610303">
    <property type="component" value="Unassembled WGS sequence"/>
</dbReference>
<dbReference type="PANTHER" id="PTHR30146:SF153">
    <property type="entry name" value="LACTOSE OPERON REPRESSOR"/>
    <property type="match status" value="1"/>
</dbReference>
<dbReference type="InterPro" id="IPR028082">
    <property type="entry name" value="Peripla_BP_I"/>
</dbReference>
<dbReference type="SMART" id="SM00354">
    <property type="entry name" value="HTH_LACI"/>
    <property type="match status" value="1"/>
</dbReference>
<name>A0A918CA90_AGRME</name>
<dbReference type="CDD" id="cd01574">
    <property type="entry name" value="PBP1_LacI"/>
    <property type="match status" value="1"/>
</dbReference>
<dbReference type="InterPro" id="IPR000843">
    <property type="entry name" value="HTH_LacI"/>
</dbReference>
<dbReference type="CDD" id="cd01392">
    <property type="entry name" value="HTH_LacI"/>
    <property type="match status" value="1"/>
</dbReference>
<reference evidence="6" key="1">
    <citation type="journal article" date="2014" name="Int. J. Syst. Evol. Microbiol.">
        <title>Complete genome sequence of Corynebacterium casei LMG S-19264T (=DSM 44701T), isolated from a smear-ripened cheese.</title>
        <authorList>
            <consortium name="US DOE Joint Genome Institute (JGI-PGF)"/>
            <person name="Walter F."/>
            <person name="Albersmeier A."/>
            <person name="Kalinowski J."/>
            <person name="Ruckert C."/>
        </authorList>
    </citation>
    <scope>NUCLEOTIDE SEQUENCE</scope>
    <source>
        <strain evidence="6">JCM 3346</strain>
    </source>
</reference>
<accession>A0A918CA90</accession>
<organism evidence="6 7">
    <name type="scientific">Agromyces mediolanus</name>
    <name type="common">Corynebacterium mediolanum</name>
    <dbReference type="NCBI Taxonomy" id="41986"/>
    <lineage>
        <taxon>Bacteria</taxon>
        <taxon>Bacillati</taxon>
        <taxon>Actinomycetota</taxon>
        <taxon>Actinomycetes</taxon>
        <taxon>Micrococcales</taxon>
        <taxon>Microbacteriaceae</taxon>
        <taxon>Agromyces</taxon>
    </lineage>
</organism>
<keyword evidence="2" id="KW-0238">DNA-binding</keyword>
<evidence type="ECO:0000256" key="1">
    <source>
        <dbReference type="ARBA" id="ARBA00023015"/>
    </source>
</evidence>
<feature type="compositionally biased region" description="Basic and acidic residues" evidence="4">
    <location>
        <begin position="1"/>
        <end position="15"/>
    </location>
</feature>
<dbReference type="EMBL" id="BMRJ01000001">
    <property type="protein sequence ID" value="GGR13702.1"/>
    <property type="molecule type" value="Genomic_DNA"/>
</dbReference>
<dbReference type="SUPFAM" id="SSF53822">
    <property type="entry name" value="Periplasmic binding protein-like I"/>
    <property type="match status" value="1"/>
</dbReference>
<dbReference type="RefSeq" id="WP_229781481.1">
    <property type="nucleotide sequence ID" value="NZ_BMRJ01000001.1"/>
</dbReference>
<dbReference type="SUPFAM" id="SSF47413">
    <property type="entry name" value="lambda repressor-like DNA-binding domains"/>
    <property type="match status" value="1"/>
</dbReference>
<keyword evidence="3" id="KW-0804">Transcription</keyword>
<feature type="domain" description="HTH lacI-type" evidence="5">
    <location>
        <begin position="17"/>
        <end position="71"/>
    </location>
</feature>
<dbReference type="InterPro" id="IPR010982">
    <property type="entry name" value="Lambda_DNA-bd_dom_sf"/>
</dbReference>
<dbReference type="PANTHER" id="PTHR30146">
    <property type="entry name" value="LACI-RELATED TRANSCRIPTIONAL REPRESSOR"/>
    <property type="match status" value="1"/>
</dbReference>
<sequence>MTDTAKDRSRPETRRGPSMADVAKLAGVSSQTVSRVSNERRNVDEATRERVLAAMRRLGYKPNRAARALRTGRFRSIGVITFTLSTYGNMRTLDAITAAAAEEDLTVTVIRIPDPTTGTVSGAYRRLSEQAVDGVVIIFEAHLLDQADITLPDDQPVVVVDSNAGDAYAVVDTDQELGARQATEHLLGLGHPTVWHIAGPEDSFSAHHRVTAWAETLRARGITSPLAMRGDWSTDSGYRIGRELAARPEVSAVFAANDQMALGALQALHEAGRDVPGEVSVVGFDDMPESKAFWPPLTTVHQDFAEVGRRCIEKLVHAIETKEHETGRALVPTRLIVRESTARYAG</sequence>